<name>A0A0A7HDA1_9CAUD</name>
<organism evidence="1 2">
    <name type="scientific">Escherichia phage vB_EcoM_VR26</name>
    <dbReference type="NCBI Taxonomy" id="1567029"/>
    <lineage>
        <taxon>Viruses</taxon>
        <taxon>Duplodnaviria</taxon>
        <taxon>Heunggongvirae</taxon>
        <taxon>Uroviricota</taxon>
        <taxon>Caudoviricetes</taxon>
        <taxon>Pantevenvirales</taxon>
        <taxon>Straboviridae</taxon>
        <taxon>Tevenvirinae</taxon>
        <taxon>Gaprivervirus</taxon>
        <taxon>Gaprivervirus vr26</taxon>
    </lineage>
</organism>
<evidence type="ECO:0000313" key="1">
    <source>
        <dbReference type="EMBL" id="AIZ02732.1"/>
    </source>
</evidence>
<keyword evidence="2" id="KW-1185">Reference proteome</keyword>
<dbReference type="Proteomes" id="UP000030718">
    <property type="component" value="Segment"/>
</dbReference>
<dbReference type="InterPro" id="IPR055703">
    <property type="entry name" value="DUF7279"/>
</dbReference>
<accession>A0A0A7HDA1</accession>
<dbReference type="EMBL" id="KP007362">
    <property type="protein sequence ID" value="AIZ02732.1"/>
    <property type="molecule type" value="Genomic_DNA"/>
</dbReference>
<gene>
    <name evidence="1" type="ORF">VR26_095</name>
</gene>
<reference evidence="1 2" key="1">
    <citation type="submission" date="2014-10" db="EMBL/GenBank/DDBJ databases">
        <title>VR bacteriophages - a small but diverse group of low-temperature viruses.</title>
        <authorList>
            <person name="Kaliniene L."/>
            <person name="Meskys R."/>
            <person name="Simoliunas E."/>
            <person name="Zajanckauskaite A."/>
            <person name="Truncaite L."/>
        </authorList>
    </citation>
    <scope>NUCLEOTIDE SEQUENCE [LARGE SCALE GENOMIC DNA]</scope>
</reference>
<sequence length="74" mass="8910">MTTTIPIIVNEEMKVFLSYGRPNKGRRWYLEAVCRETGRRINIKYTCKPTSKQTRRFVNWAINTIRFHNFWSAI</sequence>
<dbReference type="GeneID" id="26640388"/>
<dbReference type="OrthoDB" id="27301at10239"/>
<dbReference type="KEGG" id="vg:26640388"/>
<dbReference type="Pfam" id="PF23945">
    <property type="entry name" value="DUF7279"/>
    <property type="match status" value="1"/>
</dbReference>
<dbReference type="RefSeq" id="YP_009213932.1">
    <property type="nucleotide sequence ID" value="NC_028957.1"/>
</dbReference>
<protein>
    <submittedName>
        <fullName evidence="1">Uncharacterized protein</fullName>
    </submittedName>
</protein>
<proteinExistence type="predicted"/>
<evidence type="ECO:0000313" key="2">
    <source>
        <dbReference type="Proteomes" id="UP000030718"/>
    </source>
</evidence>